<dbReference type="InterPro" id="IPR054544">
    <property type="entry name" value="Pest_crys_Cry1Aa_dom-IV"/>
</dbReference>
<reference evidence="5 6" key="1">
    <citation type="submission" date="2020-03" db="EMBL/GenBank/DDBJ databases">
        <title>Soil Listeria distribution.</title>
        <authorList>
            <person name="Liao J."/>
            <person name="Wiedmann M."/>
        </authorList>
    </citation>
    <scope>NUCLEOTIDE SEQUENCE [LARGE SCALE GENOMIC DNA]</scope>
    <source>
        <strain evidence="5 6">FSL L7-1427</strain>
    </source>
</reference>
<feature type="coiled-coil region" evidence="1">
    <location>
        <begin position="567"/>
        <end position="596"/>
    </location>
</feature>
<proteinExistence type="predicted"/>
<evidence type="ECO:0008006" key="7">
    <source>
        <dbReference type="Google" id="ProtNLM"/>
    </source>
</evidence>
<dbReference type="Pfam" id="PF20622">
    <property type="entry name" value="Big_15"/>
    <property type="match status" value="3"/>
</dbReference>
<feature type="signal peptide" evidence="2">
    <location>
        <begin position="1"/>
        <end position="34"/>
    </location>
</feature>
<feature type="domain" description="Pesticidal crystal protein Cry1Aa" evidence="3">
    <location>
        <begin position="524"/>
        <end position="583"/>
    </location>
</feature>
<protein>
    <recommendedName>
        <fullName evidence="7">Bacterial Ig domain-containing protein</fullName>
    </recommendedName>
</protein>
<dbReference type="Proteomes" id="UP000586951">
    <property type="component" value="Unassembled WGS sequence"/>
</dbReference>
<evidence type="ECO:0000313" key="5">
    <source>
        <dbReference type="EMBL" id="MBC1565506.1"/>
    </source>
</evidence>
<evidence type="ECO:0000259" key="3">
    <source>
        <dbReference type="Pfam" id="PF18449"/>
    </source>
</evidence>
<keyword evidence="2" id="KW-0732">Signal</keyword>
<feature type="domain" description="Bacterial Ig" evidence="4">
    <location>
        <begin position="823"/>
        <end position="904"/>
    </location>
</feature>
<evidence type="ECO:0000259" key="4">
    <source>
        <dbReference type="Pfam" id="PF20622"/>
    </source>
</evidence>
<feature type="domain" description="Bacterial Ig" evidence="4">
    <location>
        <begin position="659"/>
        <end position="734"/>
    </location>
</feature>
<dbReference type="Pfam" id="PF18449">
    <property type="entry name" value="Endotoxin_C2"/>
    <property type="match status" value="6"/>
</dbReference>
<feature type="domain" description="Pesticidal crystal protein Cry1Aa" evidence="3">
    <location>
        <begin position="593"/>
        <end position="652"/>
    </location>
</feature>
<evidence type="ECO:0000256" key="1">
    <source>
        <dbReference type="SAM" id="Coils"/>
    </source>
</evidence>
<feature type="domain" description="Pesticidal crystal protein Cry1Aa" evidence="3">
    <location>
        <begin position="453"/>
        <end position="514"/>
    </location>
</feature>
<name>A0A841ZXX4_9LIST</name>
<comment type="caution">
    <text evidence="5">The sequence shown here is derived from an EMBL/GenBank/DDBJ whole genome shotgun (WGS) entry which is preliminary data.</text>
</comment>
<evidence type="ECO:0000256" key="2">
    <source>
        <dbReference type="SAM" id="SignalP"/>
    </source>
</evidence>
<dbReference type="AlphaFoldDB" id="A0A841ZXX4"/>
<dbReference type="EMBL" id="JAARRU010000002">
    <property type="protein sequence ID" value="MBC1565506.1"/>
    <property type="molecule type" value="Genomic_DNA"/>
</dbReference>
<feature type="coiled-coil region" evidence="1">
    <location>
        <begin position="413"/>
        <end position="458"/>
    </location>
</feature>
<gene>
    <name evidence="5" type="ORF">HB907_08820</name>
</gene>
<keyword evidence="1" id="KW-0175">Coiled coil</keyword>
<feature type="chain" id="PRO_5032482864" description="Bacterial Ig domain-containing protein" evidence="2">
    <location>
        <begin position="35"/>
        <end position="905"/>
    </location>
</feature>
<organism evidence="5 6">
    <name type="scientific">Listeria booriae</name>
    <dbReference type="NCBI Taxonomy" id="1552123"/>
    <lineage>
        <taxon>Bacteria</taxon>
        <taxon>Bacillati</taxon>
        <taxon>Bacillota</taxon>
        <taxon>Bacilli</taxon>
        <taxon>Bacillales</taxon>
        <taxon>Listeriaceae</taxon>
        <taxon>Listeria</taxon>
    </lineage>
</organism>
<feature type="coiled-coil region" evidence="1">
    <location>
        <begin position="360"/>
        <end position="387"/>
    </location>
</feature>
<evidence type="ECO:0000313" key="6">
    <source>
        <dbReference type="Proteomes" id="UP000586951"/>
    </source>
</evidence>
<feature type="domain" description="Pesticidal crystal protein Cry1Aa" evidence="3">
    <location>
        <begin position="384"/>
        <end position="445"/>
    </location>
</feature>
<dbReference type="InterPro" id="IPR046746">
    <property type="entry name" value="Big_15"/>
</dbReference>
<sequence length="905" mass="96197">MSNHKLVQKTLKITAVGAIAFSVLAQPLSFVASAAETTSSNKVEGTLLTATAQSVELLKSSKLDGPASYPNTLKQPMPDWQMALVDSSIAGLPAVGADTELTYKGENLGGTFGTYFSFDSAHPDRLVKFDYSTGGVRSAPASINGETKGPFAIYQDVPTVVGQTYSLGKVASTLPNLNKQTIYASDASNKSAIATISSGSATTSKTFTATSTTTRITIVIDSTSTIYFLGGSYGISVSLKETIDTDKLKADIDALFLNNLPTSNTIKTTTNQAAIDALQTQINKLEDGTTKTALQNELNLAQQLLNARTADEANQAAAKTAINDLFIDNNPANHIKDTTNQAAIDAAQAKVNAVTDIATKAELQAQVDKAQAELDAKNAEKQRETDATAAINNLFIDNNPANHIKDTTNQAAIDAAQAKVDAVTDTTKKAEMQAQVDKAQAELDAKNAEKQREAEAKTSVDNLFIDNNSANHIKDTTNQAAIDAAQAKVNAVTDTTAKAELQTKVDKAQAELNARTAEAQREADAKASVNNLFIDNNPANHIKDTTTQAIIDAAQTKVNAVTDATVKAELQAQVDKAQAELDAKKAEKQREADAKAAVNDLFIGNDPANNIKDTTTQAAIDAAQAKVDAVTDPTVKAELQKEIDKAQSQLDSIIPIVGTAAKYTVGDLYITGTYTGPATGLSLDVNGKRYYGGEIKDGKFKFYGLDKALKVGDVVKLNLYNANKEIKQTINIQVVEPLKVTVADYKIGDSNINATFNNSDITKVGVVVDGKKYWGGDVADGKVKFYALDKIKSASSVVTMNFYDADNNLLATKQVKLLASYAGVVTTANYKVGENNITGAFTGDVKQVAISINGTKYYGGTVTAATSTYKFYALDKKIKATDTVIVYGYDPEGKQLSQKTVTITE</sequence>
<feature type="domain" description="Bacterial Ig" evidence="4">
    <location>
        <begin position="739"/>
        <end position="817"/>
    </location>
</feature>
<feature type="domain" description="Pesticidal crystal protein Cry1Aa" evidence="3">
    <location>
        <begin position="249"/>
        <end position="307"/>
    </location>
</feature>
<feature type="domain" description="Pesticidal crystal protein Cry1Aa" evidence="3">
    <location>
        <begin position="314"/>
        <end position="376"/>
    </location>
</feature>
<dbReference type="RefSeq" id="WP_185417675.1">
    <property type="nucleotide sequence ID" value="NZ_JAARRU010000002.1"/>
</dbReference>
<accession>A0A841ZXX4</accession>